<dbReference type="InterPro" id="IPR039261">
    <property type="entry name" value="FNR_nucleotide-bd"/>
</dbReference>
<proteinExistence type="predicted"/>
<name>A0AAJ0D962_9PEZI</name>
<dbReference type="AlphaFoldDB" id="A0AAJ0D962"/>
<gene>
    <name evidence="4" type="ORF">LTR09_012999</name>
</gene>
<organism evidence="4 5">
    <name type="scientific">Extremus antarcticus</name>
    <dbReference type="NCBI Taxonomy" id="702011"/>
    <lineage>
        <taxon>Eukaryota</taxon>
        <taxon>Fungi</taxon>
        <taxon>Dikarya</taxon>
        <taxon>Ascomycota</taxon>
        <taxon>Pezizomycotina</taxon>
        <taxon>Dothideomycetes</taxon>
        <taxon>Dothideomycetidae</taxon>
        <taxon>Mycosphaerellales</taxon>
        <taxon>Extremaceae</taxon>
        <taxon>Extremus</taxon>
    </lineage>
</organism>
<dbReference type="GO" id="GO:0005886">
    <property type="term" value="C:plasma membrane"/>
    <property type="evidence" value="ECO:0007669"/>
    <property type="project" value="TreeGrafter"/>
</dbReference>
<dbReference type="GO" id="GO:0015677">
    <property type="term" value="P:copper ion import"/>
    <property type="evidence" value="ECO:0007669"/>
    <property type="project" value="TreeGrafter"/>
</dbReference>
<protein>
    <recommendedName>
        <fullName evidence="3">Ferric reductase NAD binding domain-containing protein</fullName>
    </recommendedName>
</protein>
<dbReference type="InterPro" id="IPR013121">
    <property type="entry name" value="Fe_red_NAD-bd_6"/>
</dbReference>
<evidence type="ECO:0000259" key="3">
    <source>
        <dbReference type="Pfam" id="PF08030"/>
    </source>
</evidence>
<keyword evidence="2" id="KW-0560">Oxidoreductase</keyword>
<dbReference type="PANTHER" id="PTHR32361">
    <property type="entry name" value="FERRIC/CUPRIC REDUCTASE TRANSMEMBRANE COMPONENT"/>
    <property type="match status" value="1"/>
</dbReference>
<reference evidence="4" key="1">
    <citation type="submission" date="2023-04" db="EMBL/GenBank/DDBJ databases">
        <title>Black Yeasts Isolated from many extreme environments.</title>
        <authorList>
            <person name="Coleine C."/>
            <person name="Stajich J.E."/>
            <person name="Selbmann L."/>
        </authorList>
    </citation>
    <scope>NUCLEOTIDE SEQUENCE</scope>
    <source>
        <strain evidence="4">CCFEE 5312</strain>
    </source>
</reference>
<accession>A0AAJ0D962</accession>
<evidence type="ECO:0000313" key="4">
    <source>
        <dbReference type="EMBL" id="KAK3045382.1"/>
    </source>
</evidence>
<keyword evidence="5" id="KW-1185">Reference proteome</keyword>
<comment type="caution">
    <text evidence="4">The sequence shown here is derived from an EMBL/GenBank/DDBJ whole genome shotgun (WGS) entry which is preliminary data.</text>
</comment>
<dbReference type="InterPro" id="IPR051410">
    <property type="entry name" value="Ferric/Cupric_Reductase"/>
</dbReference>
<evidence type="ECO:0000256" key="2">
    <source>
        <dbReference type="ARBA" id="ARBA00023002"/>
    </source>
</evidence>
<keyword evidence="1" id="KW-0813">Transport</keyword>
<dbReference type="Proteomes" id="UP001271007">
    <property type="component" value="Unassembled WGS sequence"/>
</dbReference>
<dbReference type="PANTHER" id="PTHR32361:SF26">
    <property type="entry name" value="FAD-BINDING 8 DOMAIN-CONTAINING PROTEIN-RELATED"/>
    <property type="match status" value="1"/>
</dbReference>
<feature type="domain" description="Ferric reductase NAD binding" evidence="3">
    <location>
        <begin position="142"/>
        <end position="199"/>
    </location>
</feature>
<dbReference type="Pfam" id="PF08030">
    <property type="entry name" value="NAD_binding_6"/>
    <property type="match status" value="1"/>
</dbReference>
<evidence type="ECO:0000313" key="5">
    <source>
        <dbReference type="Proteomes" id="UP001271007"/>
    </source>
</evidence>
<dbReference type="GO" id="GO:0000293">
    <property type="term" value="F:ferric-chelate reductase activity"/>
    <property type="evidence" value="ECO:0007669"/>
    <property type="project" value="TreeGrafter"/>
</dbReference>
<dbReference type="Gene3D" id="3.40.50.80">
    <property type="entry name" value="Nucleotide-binding domain of ferredoxin-NADP reductase (FNR) module"/>
    <property type="match status" value="1"/>
</dbReference>
<sequence length="246" mass="27092">MSKGRDWFIIRNAIDPQTCAVAAQEISAADAEVQKDGYLEYKPTPTCIQIADRVHKSHGDPVGTLKEDPRPASVSASKLSKLDLPAARLLGREGELYLVVAITSLSDSTGMFALFGRHEDTFENQVAWLDGPFGSPYRLEEYSTVVLFASGSGIYAQLPLLKDLATGMKASAIRTRRVKLVCQAESSNEQLQEWMHEILSDEPDGAGVVSVISLSWNRHTTFRFTRFDLDMSAALPLIMTESTSLH</sequence>
<dbReference type="GO" id="GO:0006879">
    <property type="term" value="P:intracellular iron ion homeostasis"/>
    <property type="evidence" value="ECO:0007669"/>
    <property type="project" value="TreeGrafter"/>
</dbReference>
<dbReference type="GO" id="GO:0006826">
    <property type="term" value="P:iron ion transport"/>
    <property type="evidence" value="ECO:0007669"/>
    <property type="project" value="TreeGrafter"/>
</dbReference>
<evidence type="ECO:0000256" key="1">
    <source>
        <dbReference type="ARBA" id="ARBA00022448"/>
    </source>
</evidence>
<dbReference type="EMBL" id="JAWDJX010000295">
    <property type="protein sequence ID" value="KAK3045382.1"/>
    <property type="molecule type" value="Genomic_DNA"/>
</dbReference>